<comment type="caution">
    <text evidence="4">The sequence shown here is derived from an EMBL/GenBank/DDBJ whole genome shotgun (WGS) entry which is preliminary data.</text>
</comment>
<accession>A0ABW0MNI5</accession>
<dbReference type="Pfam" id="PF07589">
    <property type="entry name" value="PEP-CTERM"/>
    <property type="match status" value="1"/>
</dbReference>
<organism evidence="4 5">
    <name type="scientific">Massilia suwonensis</name>
    <dbReference type="NCBI Taxonomy" id="648895"/>
    <lineage>
        <taxon>Bacteria</taxon>
        <taxon>Pseudomonadati</taxon>
        <taxon>Pseudomonadota</taxon>
        <taxon>Betaproteobacteria</taxon>
        <taxon>Burkholderiales</taxon>
        <taxon>Oxalobacteraceae</taxon>
        <taxon>Telluria group</taxon>
        <taxon>Massilia</taxon>
    </lineage>
</organism>
<keyword evidence="2" id="KW-0732">Signal</keyword>
<evidence type="ECO:0000313" key="4">
    <source>
        <dbReference type="EMBL" id="MFC5479111.1"/>
    </source>
</evidence>
<evidence type="ECO:0000256" key="1">
    <source>
        <dbReference type="SAM" id="MobiDB-lite"/>
    </source>
</evidence>
<dbReference type="InterPro" id="IPR013424">
    <property type="entry name" value="Ice-binding_C"/>
</dbReference>
<proteinExistence type="predicted"/>
<sequence length="251" mass="25789">MSKTKKIACAAAIALSVAGHAAADPIVLTFEGIADRASVNDFYNGGTDSSGRRGTNYGINFSSLSLATIDAEAGGTGNFANEPSANTVVAFLQGNAVTMNVAAGFDTGFSFFYSSKENGFIDVYDGLNGTGNLLASIELDDNIDACAGDPTGEYCRWSPIGVSFAGIAHSVDFRGATNNIGFDNITLGSFTPGRPIVPDLPDDPDIPDNPGNPDNPGTPGNPAEVPEPATLALTGLGLAALLAPRRRRKAV</sequence>
<feature type="region of interest" description="Disordered" evidence="1">
    <location>
        <begin position="193"/>
        <end position="229"/>
    </location>
</feature>
<evidence type="ECO:0000313" key="5">
    <source>
        <dbReference type="Proteomes" id="UP001596101"/>
    </source>
</evidence>
<feature type="domain" description="Ice-binding protein C-terminal" evidence="3">
    <location>
        <begin position="225"/>
        <end position="246"/>
    </location>
</feature>
<keyword evidence="5" id="KW-1185">Reference proteome</keyword>
<feature type="chain" id="PRO_5047146701" evidence="2">
    <location>
        <begin position="22"/>
        <end position="251"/>
    </location>
</feature>
<gene>
    <name evidence="4" type="ORF">ACFPQ5_12955</name>
</gene>
<dbReference type="RefSeq" id="WP_379756014.1">
    <property type="nucleotide sequence ID" value="NZ_JBHSMR010000013.1"/>
</dbReference>
<dbReference type="Proteomes" id="UP001596101">
    <property type="component" value="Unassembled WGS sequence"/>
</dbReference>
<reference evidence="5" key="1">
    <citation type="journal article" date="2019" name="Int. J. Syst. Evol. Microbiol.">
        <title>The Global Catalogue of Microorganisms (GCM) 10K type strain sequencing project: providing services to taxonomists for standard genome sequencing and annotation.</title>
        <authorList>
            <consortium name="The Broad Institute Genomics Platform"/>
            <consortium name="The Broad Institute Genome Sequencing Center for Infectious Disease"/>
            <person name="Wu L."/>
            <person name="Ma J."/>
        </authorList>
    </citation>
    <scope>NUCLEOTIDE SEQUENCE [LARGE SCALE GENOMIC DNA]</scope>
    <source>
        <strain evidence="5">CCUG 43111</strain>
    </source>
</reference>
<evidence type="ECO:0000256" key="2">
    <source>
        <dbReference type="SAM" id="SignalP"/>
    </source>
</evidence>
<protein>
    <submittedName>
        <fullName evidence="4">PEP-CTERM sorting domain-containing protein</fullName>
    </submittedName>
</protein>
<feature type="signal peptide" evidence="2">
    <location>
        <begin position="1"/>
        <end position="21"/>
    </location>
</feature>
<feature type="compositionally biased region" description="Low complexity" evidence="1">
    <location>
        <begin position="208"/>
        <end position="222"/>
    </location>
</feature>
<dbReference type="NCBIfam" id="TIGR02595">
    <property type="entry name" value="PEP_CTERM"/>
    <property type="match status" value="1"/>
</dbReference>
<dbReference type="EMBL" id="JBHSMR010000013">
    <property type="protein sequence ID" value="MFC5479111.1"/>
    <property type="molecule type" value="Genomic_DNA"/>
</dbReference>
<evidence type="ECO:0000259" key="3">
    <source>
        <dbReference type="Pfam" id="PF07589"/>
    </source>
</evidence>
<name>A0ABW0MNI5_9BURK</name>